<dbReference type="InterPro" id="IPR050194">
    <property type="entry name" value="Glycosyltransferase_grp1"/>
</dbReference>
<protein>
    <submittedName>
        <fullName evidence="3">Glycosyltransferase family 1 protein</fullName>
    </submittedName>
</protein>
<dbReference type="SUPFAM" id="SSF53756">
    <property type="entry name" value="UDP-Glycosyltransferase/glycogen phosphorylase"/>
    <property type="match status" value="1"/>
</dbReference>
<sequence length="421" mass="46083">MAYIALISEHASPLAAAGSVDSGGQNVYVAQIARQFAAAGHRVDVYTRRDSPLQPELAEWLPGVRVVHVPAGPAYYLPKEALLDWMPAFERYLLRVFARRPYDVVHANFFMSALAGLPAARSIGCPLVVTFHALGKVRRQYQQAADGFPDRRFAIEEDIVRQADCVIAECAQDRSDLMTLYDADPARVAIVPCGYDPDEMRACDMAQARRRLGWRPEGFRVLQLGRLVPRKGVDNVIRAVARLREDHGVDARLCVVGGDGPGEPPSAELRRLRAICDEEGLAGVVEFAGRRARMELADYYCASDVFVTTPWYEPFGITPLEAMACGRPVVGADTGGIRSTVVDGRTGFLVPPKDPRRLAGRLAVLAADPALAARMGQAGRLRARRLYTWSRVARDLLAVYGRLTALPPARRQAPAAVRATA</sequence>
<dbReference type="Gene3D" id="3.40.50.2000">
    <property type="entry name" value="Glycogen Phosphorylase B"/>
    <property type="match status" value="2"/>
</dbReference>
<dbReference type="Proteomes" id="UP000282741">
    <property type="component" value="Chromosome"/>
</dbReference>
<proteinExistence type="predicted"/>
<feature type="domain" description="Glycosyl transferase family 1" evidence="1">
    <location>
        <begin position="207"/>
        <end position="381"/>
    </location>
</feature>
<dbReference type="GeneID" id="92993813"/>
<evidence type="ECO:0000259" key="1">
    <source>
        <dbReference type="Pfam" id="PF00534"/>
    </source>
</evidence>
<dbReference type="InterPro" id="IPR028098">
    <property type="entry name" value="Glyco_trans_4-like_N"/>
</dbReference>
<accession>A0AAN1RYY3</accession>
<evidence type="ECO:0000259" key="2">
    <source>
        <dbReference type="Pfam" id="PF13439"/>
    </source>
</evidence>
<evidence type="ECO:0000313" key="3">
    <source>
        <dbReference type="EMBL" id="AZW18692.1"/>
    </source>
</evidence>
<dbReference type="AlphaFoldDB" id="A0AAN1RYY3"/>
<dbReference type="Pfam" id="PF13439">
    <property type="entry name" value="Glyco_transf_4"/>
    <property type="match status" value="1"/>
</dbReference>
<dbReference type="EMBL" id="CP024172">
    <property type="protein sequence ID" value="AZW18692.1"/>
    <property type="molecule type" value="Genomic_DNA"/>
</dbReference>
<feature type="domain" description="Glycosyltransferase subfamily 4-like N-terminal" evidence="2">
    <location>
        <begin position="23"/>
        <end position="198"/>
    </location>
</feature>
<dbReference type="PANTHER" id="PTHR45947">
    <property type="entry name" value="SULFOQUINOVOSYL TRANSFERASE SQD2"/>
    <property type="match status" value="1"/>
</dbReference>
<reference evidence="4" key="1">
    <citation type="submission" date="2017-10" db="EMBL/GenBank/DDBJ databases">
        <title>Whole genome sequencing of various Bordetella species.</title>
        <authorList>
            <person name="Weigand M.R."/>
            <person name="Loparev V."/>
            <person name="Peng Y."/>
            <person name="Bowden K.E."/>
            <person name="Tondella M.L."/>
            <person name="Williams M.M."/>
        </authorList>
    </citation>
    <scope>NUCLEOTIDE SEQUENCE [LARGE SCALE GENOMIC DNA]</scope>
    <source>
        <strain evidence="4">H720</strain>
    </source>
</reference>
<organism evidence="3 4">
    <name type="scientific">Bordetella hinzii</name>
    <dbReference type="NCBI Taxonomy" id="103855"/>
    <lineage>
        <taxon>Bacteria</taxon>
        <taxon>Pseudomonadati</taxon>
        <taxon>Pseudomonadota</taxon>
        <taxon>Betaproteobacteria</taxon>
        <taxon>Burkholderiales</taxon>
        <taxon>Alcaligenaceae</taxon>
        <taxon>Bordetella</taxon>
    </lineage>
</organism>
<dbReference type="Pfam" id="PF00534">
    <property type="entry name" value="Glycos_transf_1"/>
    <property type="match status" value="1"/>
</dbReference>
<dbReference type="GO" id="GO:0016758">
    <property type="term" value="F:hexosyltransferase activity"/>
    <property type="evidence" value="ECO:0007669"/>
    <property type="project" value="TreeGrafter"/>
</dbReference>
<dbReference type="InterPro" id="IPR001296">
    <property type="entry name" value="Glyco_trans_1"/>
</dbReference>
<gene>
    <name evidence="3" type="ORF">CS347_18960</name>
</gene>
<dbReference type="RefSeq" id="WP_032955934.1">
    <property type="nucleotide sequence ID" value="NZ_CP012077.1"/>
</dbReference>
<dbReference type="PANTHER" id="PTHR45947:SF3">
    <property type="entry name" value="SULFOQUINOVOSYL TRANSFERASE SQD2"/>
    <property type="match status" value="1"/>
</dbReference>
<name>A0AAN1RYY3_9BORD</name>
<evidence type="ECO:0000313" key="4">
    <source>
        <dbReference type="Proteomes" id="UP000282741"/>
    </source>
</evidence>